<protein>
    <recommendedName>
        <fullName evidence="3">DUF2510 domain-containing protein</fullName>
    </recommendedName>
</protein>
<name>A0ABP8E6V6_9MICO</name>
<dbReference type="EMBL" id="BAABAU010000012">
    <property type="protein sequence ID" value="GAA4267884.1"/>
    <property type="molecule type" value="Genomic_DNA"/>
</dbReference>
<keyword evidence="2" id="KW-0472">Membrane</keyword>
<dbReference type="RefSeq" id="WP_344798607.1">
    <property type="nucleotide sequence ID" value="NZ_BAABAU010000012.1"/>
</dbReference>
<accession>A0ABP8E6V6</accession>
<feature type="region of interest" description="Disordered" evidence="1">
    <location>
        <begin position="1"/>
        <end position="20"/>
    </location>
</feature>
<dbReference type="Pfam" id="PF10708">
    <property type="entry name" value="DUF2510"/>
    <property type="match status" value="1"/>
</dbReference>
<organism evidence="4 5">
    <name type="scientific">Frondihabitans peucedani</name>
    <dbReference type="NCBI Taxonomy" id="598626"/>
    <lineage>
        <taxon>Bacteria</taxon>
        <taxon>Bacillati</taxon>
        <taxon>Actinomycetota</taxon>
        <taxon>Actinomycetes</taxon>
        <taxon>Micrococcales</taxon>
        <taxon>Microbacteriaceae</taxon>
        <taxon>Frondihabitans</taxon>
    </lineage>
</organism>
<comment type="caution">
    <text evidence="4">The sequence shown here is derived from an EMBL/GenBank/DDBJ whole genome shotgun (WGS) entry which is preliminary data.</text>
</comment>
<evidence type="ECO:0000259" key="3">
    <source>
        <dbReference type="Pfam" id="PF10708"/>
    </source>
</evidence>
<feature type="transmembrane region" description="Helical" evidence="2">
    <location>
        <begin position="107"/>
        <end position="132"/>
    </location>
</feature>
<feature type="transmembrane region" description="Helical" evidence="2">
    <location>
        <begin position="147"/>
        <end position="166"/>
    </location>
</feature>
<proteinExistence type="predicted"/>
<evidence type="ECO:0000256" key="2">
    <source>
        <dbReference type="SAM" id="Phobius"/>
    </source>
</evidence>
<evidence type="ECO:0000256" key="1">
    <source>
        <dbReference type="SAM" id="MobiDB-lite"/>
    </source>
</evidence>
<reference evidence="5" key="1">
    <citation type="journal article" date="2019" name="Int. J. Syst. Evol. Microbiol.">
        <title>The Global Catalogue of Microorganisms (GCM) 10K type strain sequencing project: providing services to taxonomists for standard genome sequencing and annotation.</title>
        <authorList>
            <consortium name="The Broad Institute Genomics Platform"/>
            <consortium name="The Broad Institute Genome Sequencing Center for Infectious Disease"/>
            <person name="Wu L."/>
            <person name="Ma J."/>
        </authorList>
    </citation>
    <scope>NUCLEOTIDE SEQUENCE [LARGE SCALE GENOMIC DNA]</scope>
    <source>
        <strain evidence="5">JCM 17442</strain>
    </source>
</reference>
<gene>
    <name evidence="4" type="ORF">GCM10022256_34960</name>
</gene>
<evidence type="ECO:0000313" key="5">
    <source>
        <dbReference type="Proteomes" id="UP001501594"/>
    </source>
</evidence>
<sequence length="205" mass="22441">MSTNTPQGSVPPGWYDDPSGAPGSRWWDGTAWTGLTAPPVAAGAQPEAPWAQDRPLLGEGTSVSTVFIWAIVLLPVLALPLSFLYTPSVHVETVRPGGIRTLDPASIYTPAYFVSVGSSLALYGLTVVLAFFDRRELLRRGMVRPFHWAWAFLYTPVYVIGRSVIVHRVAPRRGLWPMWIYIGVVVIVLVLGIVRSTALFHSLSS</sequence>
<dbReference type="Proteomes" id="UP001501594">
    <property type="component" value="Unassembled WGS sequence"/>
</dbReference>
<keyword evidence="2" id="KW-0812">Transmembrane</keyword>
<keyword evidence="5" id="KW-1185">Reference proteome</keyword>
<keyword evidence="2" id="KW-1133">Transmembrane helix</keyword>
<dbReference type="InterPro" id="IPR018929">
    <property type="entry name" value="DUF2510"/>
</dbReference>
<feature type="domain" description="DUF2510" evidence="3">
    <location>
        <begin position="12"/>
        <end position="44"/>
    </location>
</feature>
<evidence type="ECO:0000313" key="4">
    <source>
        <dbReference type="EMBL" id="GAA4267884.1"/>
    </source>
</evidence>
<feature type="transmembrane region" description="Helical" evidence="2">
    <location>
        <begin position="178"/>
        <end position="200"/>
    </location>
</feature>
<feature type="transmembrane region" description="Helical" evidence="2">
    <location>
        <begin position="66"/>
        <end position="86"/>
    </location>
</feature>